<dbReference type="Proteomes" id="UP000619457">
    <property type="component" value="Unassembled WGS sequence"/>
</dbReference>
<reference evidence="1" key="2">
    <citation type="submission" date="2020-09" db="EMBL/GenBank/DDBJ databases">
        <authorList>
            <person name="Sun Q."/>
            <person name="Kim S."/>
        </authorList>
    </citation>
    <scope>NUCLEOTIDE SEQUENCE</scope>
    <source>
        <strain evidence="1">KCTC 12368</strain>
    </source>
</reference>
<gene>
    <name evidence="1" type="ORF">GCM10007049_15350</name>
</gene>
<sequence length="283" mass="31531">MAHWAEAQIVKEFAVKERSGFDQVQLNFSSYKGVSSIDRLYSNKPLMIHAHLSKVNILPEFQYSIDDNTLKATLNHSDVDRESFGKSLSSKLFASAEGDFDHTWEVGLSEDFNYDLNLQFGIGRANVDLSHIKVKKCKINTATADVYLTFQDEAINSVAMDTLLVKVNMGTVDGINVAHANARNLIFDVNYGKVNLNFRKMPHDIGPCLVTTTVGAGAVYIALPSPQYPYIIRINSTAMCRTKLPSYLSELEEKVYVSKGYKKNAANLMEFEIDVSVGSLVLQ</sequence>
<reference evidence="1" key="1">
    <citation type="journal article" date="2014" name="Int. J. Syst. Evol. Microbiol.">
        <title>Complete genome sequence of Corynebacterium casei LMG S-19264T (=DSM 44701T), isolated from a smear-ripened cheese.</title>
        <authorList>
            <consortium name="US DOE Joint Genome Institute (JGI-PGF)"/>
            <person name="Walter F."/>
            <person name="Albersmeier A."/>
            <person name="Kalinowski J."/>
            <person name="Ruckert C."/>
        </authorList>
    </citation>
    <scope>NUCLEOTIDE SEQUENCE</scope>
    <source>
        <strain evidence="1">KCTC 12368</strain>
    </source>
</reference>
<proteinExistence type="predicted"/>
<dbReference type="AlphaFoldDB" id="A0A918PUI1"/>
<accession>A0A918PUI1</accession>
<dbReference type="EMBL" id="BMWX01000002">
    <property type="protein sequence ID" value="GGZ23360.1"/>
    <property type="molecule type" value="Genomic_DNA"/>
</dbReference>
<evidence type="ECO:0000313" key="2">
    <source>
        <dbReference type="Proteomes" id="UP000619457"/>
    </source>
</evidence>
<evidence type="ECO:0000313" key="1">
    <source>
        <dbReference type="EMBL" id="GGZ23360.1"/>
    </source>
</evidence>
<name>A0A918PUI1_9BACT</name>
<protein>
    <submittedName>
        <fullName evidence="1">Uncharacterized protein</fullName>
    </submittedName>
</protein>
<keyword evidence="2" id="KW-1185">Reference proteome</keyword>
<organism evidence="1 2">
    <name type="scientific">Echinicola pacifica</name>
    <dbReference type="NCBI Taxonomy" id="346377"/>
    <lineage>
        <taxon>Bacteria</taxon>
        <taxon>Pseudomonadati</taxon>
        <taxon>Bacteroidota</taxon>
        <taxon>Cytophagia</taxon>
        <taxon>Cytophagales</taxon>
        <taxon>Cyclobacteriaceae</taxon>
        <taxon>Echinicola</taxon>
    </lineage>
</organism>
<comment type="caution">
    <text evidence="1">The sequence shown here is derived from an EMBL/GenBank/DDBJ whole genome shotgun (WGS) entry which is preliminary data.</text>
</comment>